<dbReference type="EMBL" id="PSQE01000007">
    <property type="protein sequence ID" value="RHN47433.1"/>
    <property type="molecule type" value="Genomic_DNA"/>
</dbReference>
<dbReference type="AlphaFoldDB" id="A0A396H3X7"/>
<comment type="caution">
    <text evidence="1">The sequence shown here is derived from an EMBL/GenBank/DDBJ whole genome shotgun (WGS) entry which is preliminary data.</text>
</comment>
<name>A0A396H3X7_MEDTR</name>
<reference evidence="2" key="1">
    <citation type="journal article" date="2018" name="Nat. Plants">
        <title>Whole-genome landscape of Medicago truncatula symbiotic genes.</title>
        <authorList>
            <person name="Pecrix Y."/>
            <person name="Staton S.E."/>
            <person name="Sallet E."/>
            <person name="Lelandais-Briere C."/>
            <person name="Moreau S."/>
            <person name="Carrere S."/>
            <person name="Blein T."/>
            <person name="Jardinaud M.F."/>
            <person name="Latrasse D."/>
            <person name="Zouine M."/>
            <person name="Zahm M."/>
            <person name="Kreplak J."/>
            <person name="Mayjonade B."/>
            <person name="Satge C."/>
            <person name="Perez M."/>
            <person name="Cauet S."/>
            <person name="Marande W."/>
            <person name="Chantry-Darmon C."/>
            <person name="Lopez-Roques C."/>
            <person name="Bouchez O."/>
            <person name="Berard A."/>
            <person name="Debelle F."/>
            <person name="Munos S."/>
            <person name="Bendahmane A."/>
            <person name="Berges H."/>
            <person name="Niebel A."/>
            <person name="Buitink J."/>
            <person name="Frugier F."/>
            <person name="Benhamed M."/>
            <person name="Crespi M."/>
            <person name="Gouzy J."/>
            <person name="Gamas P."/>
        </authorList>
    </citation>
    <scope>NUCLEOTIDE SEQUENCE [LARGE SCALE GENOMIC DNA]</scope>
    <source>
        <strain evidence="2">cv. Jemalong A17</strain>
    </source>
</reference>
<dbReference type="GO" id="GO:0004050">
    <property type="term" value="F:apyrase activity"/>
    <property type="evidence" value="ECO:0007669"/>
    <property type="project" value="UniProtKB-EC"/>
</dbReference>
<evidence type="ECO:0000313" key="1">
    <source>
        <dbReference type="EMBL" id="RHN47433.1"/>
    </source>
</evidence>
<dbReference type="EC" id="3.6.1.5" evidence="1"/>
<dbReference type="Gramene" id="rna42032">
    <property type="protein sequence ID" value="RHN47433.1"/>
    <property type="gene ID" value="gene42032"/>
</dbReference>
<dbReference type="Proteomes" id="UP000265566">
    <property type="component" value="Chromosome 7"/>
</dbReference>
<organism evidence="1 2">
    <name type="scientific">Medicago truncatula</name>
    <name type="common">Barrel medic</name>
    <name type="synonym">Medicago tribuloides</name>
    <dbReference type="NCBI Taxonomy" id="3880"/>
    <lineage>
        <taxon>Eukaryota</taxon>
        <taxon>Viridiplantae</taxon>
        <taxon>Streptophyta</taxon>
        <taxon>Embryophyta</taxon>
        <taxon>Tracheophyta</taxon>
        <taxon>Spermatophyta</taxon>
        <taxon>Magnoliopsida</taxon>
        <taxon>eudicotyledons</taxon>
        <taxon>Gunneridae</taxon>
        <taxon>Pentapetalae</taxon>
        <taxon>rosids</taxon>
        <taxon>fabids</taxon>
        <taxon>Fabales</taxon>
        <taxon>Fabaceae</taxon>
        <taxon>Papilionoideae</taxon>
        <taxon>50 kb inversion clade</taxon>
        <taxon>NPAAA clade</taxon>
        <taxon>Hologalegina</taxon>
        <taxon>IRL clade</taxon>
        <taxon>Trifolieae</taxon>
        <taxon>Medicago</taxon>
    </lineage>
</organism>
<evidence type="ECO:0000313" key="2">
    <source>
        <dbReference type="Proteomes" id="UP000265566"/>
    </source>
</evidence>
<proteinExistence type="predicted"/>
<keyword evidence="1" id="KW-0378">Hydrolase</keyword>
<sequence>MSVLENVVVELGNTLSVALGDIGGGITIDAVSREQAKKAPQVPQGEDPYIKKIVLKGKKYYLYVHRFYSYSWI</sequence>
<protein>
    <submittedName>
        <fullName evidence="1">Putative apyrase</fullName>
        <ecNumber evidence="1">3.6.1.5</ecNumber>
    </submittedName>
</protein>
<gene>
    <name evidence="1" type="ORF">MtrunA17_Chr7g0252931</name>
</gene>
<accession>A0A396H3X7</accession>